<name>A0A2S4W3C6_9BASI</name>
<feature type="compositionally biased region" description="Basic residues" evidence="1">
    <location>
        <begin position="343"/>
        <end position="353"/>
    </location>
</feature>
<comment type="caution">
    <text evidence="2">The sequence shown here is derived from an EMBL/GenBank/DDBJ whole genome shotgun (WGS) entry which is preliminary data.</text>
</comment>
<feature type="compositionally biased region" description="Polar residues" evidence="1">
    <location>
        <begin position="367"/>
        <end position="378"/>
    </location>
</feature>
<evidence type="ECO:0000256" key="1">
    <source>
        <dbReference type="SAM" id="MobiDB-lite"/>
    </source>
</evidence>
<dbReference type="VEuPathDB" id="FungiDB:PSTT_01508"/>
<feature type="region of interest" description="Disordered" evidence="1">
    <location>
        <begin position="342"/>
        <end position="398"/>
    </location>
</feature>
<sequence>YILEREPPRITMSVLDSLQTNYLARIERRRRSRHQDTPETIAASLARRISSEPNSSWRQASFERLNQDFQSGIPRTQAVNRLRERILATTTGTTISTENNLKINTHQAYLLYCGQDNNLGCGNLISVRAALMPPKSFKALSQEQHFAEDDFANGITRIRRTRRRNPEIPTTVIMISDCLPVPLSTDTVDPITHASFQNDPTANPFHKLNLSNPNTVCTCQKTYLGCTSWSVFFSINDSQLETNDMDRSCSGNILGHSIIKACNSCKEIAATQPHFFYAERLTVLPRYTEEDEDQKIKIKRNLNEKEEEQEEVQYHRYGLLDISFMTWAEAVRHKNMDIENGLTKKKKKRKRWRRWSDIKHNPETRTMDTTQNNTSISPSIPHVNHQERSNRRGSLTRSDALRLSNHIHLGSRLLNSRNRASSESWVIQESHPSSSGSDHHHLPTSDLTPISTMEDSQVSIDQDNEDKDDDDDHQLRLREGLLSHHGLPDLRIPRISTRRQRPEDHLPTILPNGHSIINGEIFSSPRVIRRRVLDVDSVDLSGGVSTNFL</sequence>
<dbReference type="Proteomes" id="UP000239156">
    <property type="component" value="Unassembled WGS sequence"/>
</dbReference>
<accession>A0A2S4W3C6</accession>
<dbReference type="VEuPathDB" id="FungiDB:PSHT_04611"/>
<reference evidence="2" key="1">
    <citation type="submission" date="2017-12" db="EMBL/GenBank/DDBJ databases">
        <title>Gene loss provides genomic basis for host adaptation in cereal stripe rust fungi.</title>
        <authorList>
            <person name="Xia C."/>
        </authorList>
    </citation>
    <scope>NUCLEOTIDE SEQUENCE [LARGE SCALE GENOMIC DNA]</scope>
    <source>
        <strain evidence="2">93-210</strain>
    </source>
</reference>
<feature type="region of interest" description="Disordered" evidence="1">
    <location>
        <begin position="424"/>
        <end position="449"/>
    </location>
</feature>
<evidence type="ECO:0000313" key="2">
    <source>
        <dbReference type="EMBL" id="POW16282.1"/>
    </source>
</evidence>
<organism evidence="2 3">
    <name type="scientific">Puccinia striiformis</name>
    <dbReference type="NCBI Taxonomy" id="27350"/>
    <lineage>
        <taxon>Eukaryota</taxon>
        <taxon>Fungi</taxon>
        <taxon>Dikarya</taxon>
        <taxon>Basidiomycota</taxon>
        <taxon>Pucciniomycotina</taxon>
        <taxon>Pucciniomycetes</taxon>
        <taxon>Pucciniales</taxon>
        <taxon>Pucciniaceae</taxon>
        <taxon>Puccinia</taxon>
    </lineage>
</organism>
<feature type="non-terminal residue" evidence="2">
    <location>
        <position position="1"/>
    </location>
</feature>
<keyword evidence="3" id="KW-1185">Reference proteome</keyword>
<evidence type="ECO:0000313" key="3">
    <source>
        <dbReference type="Proteomes" id="UP000239156"/>
    </source>
</evidence>
<gene>
    <name evidence="2" type="ORF">PSTT_01508</name>
</gene>
<feature type="region of interest" description="Disordered" evidence="1">
    <location>
        <begin position="492"/>
        <end position="511"/>
    </location>
</feature>
<feature type="compositionally biased region" description="Basic and acidic residues" evidence="1">
    <location>
        <begin position="354"/>
        <end position="366"/>
    </location>
</feature>
<dbReference type="AlphaFoldDB" id="A0A2S4W3C6"/>
<proteinExistence type="predicted"/>
<dbReference type="EMBL" id="PKSL01000008">
    <property type="protein sequence ID" value="POW16282.1"/>
    <property type="molecule type" value="Genomic_DNA"/>
</dbReference>
<protein>
    <submittedName>
        <fullName evidence="2">Uncharacterized protein</fullName>
    </submittedName>
</protein>
<feature type="compositionally biased region" description="Low complexity" evidence="1">
    <location>
        <begin position="424"/>
        <end position="436"/>
    </location>
</feature>